<gene>
    <name evidence="1" type="ORF">ANIA_11436</name>
</gene>
<protein>
    <submittedName>
        <fullName evidence="1">Uncharacterized protein</fullName>
    </submittedName>
</protein>
<evidence type="ECO:0000313" key="2">
    <source>
        <dbReference type="Proteomes" id="UP000000560"/>
    </source>
</evidence>
<dbReference type="VEuPathDB" id="FungiDB:AN11436"/>
<reference evidence="2" key="1">
    <citation type="journal article" date="2005" name="Nature">
        <title>Sequencing of Aspergillus nidulans and comparative analysis with A. fumigatus and A. oryzae.</title>
        <authorList>
            <person name="Galagan J.E."/>
            <person name="Calvo S.E."/>
            <person name="Cuomo C."/>
            <person name="Ma L.J."/>
            <person name="Wortman J.R."/>
            <person name="Batzoglou S."/>
            <person name="Lee S.I."/>
            <person name="Basturkmen M."/>
            <person name="Spevak C.C."/>
            <person name="Clutterbuck J."/>
            <person name="Kapitonov V."/>
            <person name="Jurka J."/>
            <person name="Scazzocchio C."/>
            <person name="Farman M."/>
            <person name="Butler J."/>
            <person name="Purcell S."/>
            <person name="Harris S."/>
            <person name="Braus G.H."/>
            <person name="Draht O."/>
            <person name="Busch S."/>
            <person name="D'Enfert C."/>
            <person name="Bouchier C."/>
            <person name="Goldman G.H."/>
            <person name="Bell-Pedersen D."/>
            <person name="Griffiths-Jones S."/>
            <person name="Doonan J.H."/>
            <person name="Yu J."/>
            <person name="Vienken K."/>
            <person name="Pain A."/>
            <person name="Freitag M."/>
            <person name="Selker E.U."/>
            <person name="Archer D.B."/>
            <person name="Penalva M.A."/>
            <person name="Oakley B.R."/>
            <person name="Momany M."/>
            <person name="Tanaka T."/>
            <person name="Kumagai T."/>
            <person name="Asai K."/>
            <person name="Machida M."/>
            <person name="Nierman W.C."/>
            <person name="Denning D.W."/>
            <person name="Caddick M."/>
            <person name="Hynes M."/>
            <person name="Paoletti M."/>
            <person name="Fischer R."/>
            <person name="Miller B."/>
            <person name="Dyer P."/>
            <person name="Sachs M.S."/>
            <person name="Osmani S.A."/>
            <person name="Birren B.W."/>
        </authorList>
    </citation>
    <scope>NUCLEOTIDE SEQUENCE [LARGE SCALE GENOMIC DNA]</scope>
    <source>
        <strain evidence="2">FGSC A4 / ATCC 38163 / CBS 112.46 / NRRL 194 / M139</strain>
    </source>
</reference>
<dbReference type="KEGG" id="ani:ANIA_11436"/>
<dbReference type="HOGENOM" id="CLU_2704782_0_0_1"/>
<dbReference type="RefSeq" id="XP_050467738.1">
    <property type="nucleotide sequence ID" value="XM_050611746.1"/>
</dbReference>
<evidence type="ECO:0000313" key="1">
    <source>
        <dbReference type="EMBL" id="CBF77631.1"/>
    </source>
</evidence>
<accession>C8V8V6</accession>
<dbReference type="EMBL" id="BN001303">
    <property type="protein sequence ID" value="CBF77631.1"/>
    <property type="molecule type" value="Genomic_DNA"/>
</dbReference>
<sequence length="73" mass="8404">MSQGLAVFPWSRSGEETLPFWLNASHLERATNPRNRDICLVCFPEYEVPGPWSFRSLADHISFHEGRNLKLGM</sequence>
<dbReference type="AlphaFoldDB" id="C8V8V6"/>
<proteinExistence type="predicted"/>
<name>C8V8V6_EMENI</name>
<dbReference type="GeneID" id="74897021"/>
<dbReference type="InParanoid" id="C8V8V6"/>
<dbReference type="Proteomes" id="UP000000560">
    <property type="component" value="Chromosome III"/>
</dbReference>
<reference evidence="2" key="2">
    <citation type="journal article" date="2009" name="Fungal Genet. Biol.">
        <title>The 2008 update of the Aspergillus nidulans genome annotation: a community effort.</title>
        <authorList>
            <person name="Wortman J.R."/>
            <person name="Gilsenan J.M."/>
            <person name="Joardar V."/>
            <person name="Deegan J."/>
            <person name="Clutterbuck J."/>
            <person name="Andersen M.R."/>
            <person name="Archer D."/>
            <person name="Bencina M."/>
            <person name="Braus G."/>
            <person name="Coutinho P."/>
            <person name="von Dohren H."/>
            <person name="Doonan J."/>
            <person name="Driessen A.J."/>
            <person name="Durek P."/>
            <person name="Espeso E."/>
            <person name="Fekete E."/>
            <person name="Flipphi M."/>
            <person name="Estrada C.G."/>
            <person name="Geysens S."/>
            <person name="Goldman G."/>
            <person name="de Groot P.W."/>
            <person name="Hansen K."/>
            <person name="Harris S.D."/>
            <person name="Heinekamp T."/>
            <person name="Helmstaedt K."/>
            <person name="Henrissat B."/>
            <person name="Hofmann G."/>
            <person name="Homan T."/>
            <person name="Horio T."/>
            <person name="Horiuchi H."/>
            <person name="James S."/>
            <person name="Jones M."/>
            <person name="Karaffa L."/>
            <person name="Karanyi Z."/>
            <person name="Kato M."/>
            <person name="Keller N."/>
            <person name="Kelly D.E."/>
            <person name="Kiel J.A."/>
            <person name="Kim J.M."/>
            <person name="van der Klei I.J."/>
            <person name="Klis F.M."/>
            <person name="Kovalchuk A."/>
            <person name="Krasevec N."/>
            <person name="Kubicek C.P."/>
            <person name="Liu B."/>
            <person name="Maccabe A."/>
            <person name="Meyer V."/>
            <person name="Mirabito P."/>
            <person name="Miskei M."/>
            <person name="Mos M."/>
            <person name="Mullins J."/>
            <person name="Nelson D.R."/>
            <person name="Nielsen J."/>
            <person name="Oakley B.R."/>
            <person name="Osmani S.A."/>
            <person name="Pakula T."/>
            <person name="Paszewski A."/>
            <person name="Paulsen I."/>
            <person name="Pilsyk S."/>
            <person name="Pocsi I."/>
            <person name="Punt P.J."/>
            <person name="Ram A.F."/>
            <person name="Ren Q."/>
            <person name="Robellet X."/>
            <person name="Robson G."/>
            <person name="Seiboth B."/>
            <person name="van Solingen P."/>
            <person name="Specht T."/>
            <person name="Sun J."/>
            <person name="Taheri-Talesh N."/>
            <person name="Takeshita N."/>
            <person name="Ussery D."/>
            <person name="vanKuyk P.A."/>
            <person name="Visser H."/>
            <person name="van de Vondervoort P.J."/>
            <person name="de Vries R.P."/>
            <person name="Walton J."/>
            <person name="Xiang X."/>
            <person name="Xiong Y."/>
            <person name="Zeng A.P."/>
            <person name="Brandt B.W."/>
            <person name="Cornell M.J."/>
            <person name="van den Hondel C.A."/>
            <person name="Visser J."/>
            <person name="Oliver S.G."/>
            <person name="Turner G."/>
        </authorList>
    </citation>
    <scope>GENOME REANNOTATION</scope>
    <source>
        <strain evidence="2">FGSC A4 / ATCC 38163 / CBS 112.46 / NRRL 194 / M139</strain>
    </source>
</reference>
<organism evidence="1 2">
    <name type="scientific">Emericella nidulans (strain FGSC A4 / ATCC 38163 / CBS 112.46 / NRRL 194 / M139)</name>
    <name type="common">Aspergillus nidulans</name>
    <dbReference type="NCBI Taxonomy" id="227321"/>
    <lineage>
        <taxon>Eukaryota</taxon>
        <taxon>Fungi</taxon>
        <taxon>Dikarya</taxon>
        <taxon>Ascomycota</taxon>
        <taxon>Pezizomycotina</taxon>
        <taxon>Eurotiomycetes</taxon>
        <taxon>Eurotiomycetidae</taxon>
        <taxon>Eurotiales</taxon>
        <taxon>Aspergillaceae</taxon>
        <taxon>Aspergillus</taxon>
        <taxon>Aspergillus subgen. Nidulantes</taxon>
    </lineage>
</organism>
<keyword evidence="2" id="KW-1185">Reference proteome</keyword>